<name>A0A6J4NL66_9ACTN</name>
<keyword evidence="10" id="KW-0456">Lyase</keyword>
<dbReference type="FunFam" id="3.40.640.10:FF:000009">
    <property type="entry name" value="Cystathionine gamma-synthase homolog"/>
    <property type="match status" value="1"/>
</dbReference>
<protein>
    <recommendedName>
        <fullName evidence="6">Cystathionine gamma-synthase</fullName>
        <ecNumber evidence="5">2.5.1.48</ecNumber>
    </recommendedName>
    <alternativeName>
        <fullName evidence="7">O-succinylhomoserine (thiol)-lyase</fullName>
    </alternativeName>
</protein>
<dbReference type="GO" id="GO:0005737">
    <property type="term" value="C:cytoplasm"/>
    <property type="evidence" value="ECO:0007669"/>
    <property type="project" value="TreeGrafter"/>
</dbReference>
<dbReference type="NCBIfam" id="NF005871">
    <property type="entry name" value="PRK07811.1"/>
    <property type="match status" value="1"/>
</dbReference>
<evidence type="ECO:0000313" key="10">
    <source>
        <dbReference type="EMBL" id="CAA9388365.1"/>
    </source>
</evidence>
<organism evidence="10">
    <name type="scientific">uncultured Rubrobacteraceae bacterium</name>
    <dbReference type="NCBI Taxonomy" id="349277"/>
    <lineage>
        <taxon>Bacteria</taxon>
        <taxon>Bacillati</taxon>
        <taxon>Actinomycetota</taxon>
        <taxon>Rubrobacteria</taxon>
        <taxon>Rubrobacterales</taxon>
        <taxon>Rubrobacteraceae</taxon>
        <taxon>environmental samples</taxon>
    </lineage>
</organism>
<evidence type="ECO:0000256" key="8">
    <source>
        <dbReference type="PIRSR" id="PIRSR001434-2"/>
    </source>
</evidence>
<dbReference type="PROSITE" id="PS00868">
    <property type="entry name" value="CYS_MET_METAB_PP"/>
    <property type="match status" value="1"/>
</dbReference>
<sequence length="379" mass="40417">MKFATRAIHTGQDPDPATGATIVPIYQTSTYTQEAPGKHKGYEYSRTGNPTRTALEECVAALEGAGHGLAFASGLAATTAVMSLLGPGDHIVAGDDLYGGSYRLFDKVLQKSNGLDFTFVDTTDPESVEAALRPETKMLWIETPTNPMLTLSDIALLSEMAHGRGATVAVDNTFASPYFQQPLALGADIVVHSTTKYMGGHSDVVGGAAVTSNPELHERMAFYQNAAGGVPGPFDSWIVLRGLKTLAVRMRQHEENALAVARFLQDHPQVATVNYPGLPNHPQHELAKKQMSGFSGMVSFTLKGGAEAAYAAVQKTQVFHFAESLGGVESLITHPATMTHAAIPKEQRESRGVTDGLLRLSVGIEDAEDLVADLDRAIS</sequence>
<dbReference type="CDD" id="cd00614">
    <property type="entry name" value="CGS_like"/>
    <property type="match status" value="1"/>
</dbReference>
<keyword evidence="3 8" id="KW-0663">Pyridoxal phosphate</keyword>
<proteinExistence type="inferred from homology"/>
<dbReference type="GO" id="GO:0019343">
    <property type="term" value="P:cysteine biosynthetic process via cystathionine"/>
    <property type="evidence" value="ECO:0007669"/>
    <property type="project" value="TreeGrafter"/>
</dbReference>
<evidence type="ECO:0000256" key="7">
    <source>
        <dbReference type="ARBA" id="ARBA00083849"/>
    </source>
</evidence>
<evidence type="ECO:0000256" key="4">
    <source>
        <dbReference type="ARBA" id="ARBA00051441"/>
    </source>
</evidence>
<dbReference type="InterPro" id="IPR015421">
    <property type="entry name" value="PyrdxlP-dep_Trfase_major"/>
</dbReference>
<feature type="modified residue" description="N6-(pyridoxal phosphate)lysine" evidence="8">
    <location>
        <position position="196"/>
    </location>
</feature>
<dbReference type="Pfam" id="PF01053">
    <property type="entry name" value="Cys_Met_Meta_PP"/>
    <property type="match status" value="1"/>
</dbReference>
<dbReference type="GO" id="GO:0003962">
    <property type="term" value="F:cystathionine gamma-synthase activity"/>
    <property type="evidence" value="ECO:0007669"/>
    <property type="project" value="UniProtKB-EC"/>
</dbReference>
<evidence type="ECO:0000256" key="1">
    <source>
        <dbReference type="ARBA" id="ARBA00001933"/>
    </source>
</evidence>
<dbReference type="PANTHER" id="PTHR11808:SF15">
    <property type="entry name" value="CYSTATHIONINE GAMMA-LYASE"/>
    <property type="match status" value="1"/>
</dbReference>
<dbReference type="InterPro" id="IPR000277">
    <property type="entry name" value="Cys/Met-Metab_PyrdxlP-dep_enz"/>
</dbReference>
<accession>A0A6J4NL66</accession>
<dbReference type="AlphaFoldDB" id="A0A6J4NL66"/>
<dbReference type="EC" id="2.5.1.48" evidence="5"/>
<comment type="similarity">
    <text evidence="2 9">Belongs to the trans-sulfuration enzymes family.</text>
</comment>
<dbReference type="Gene3D" id="3.90.1150.10">
    <property type="entry name" value="Aspartate Aminotransferase, domain 1"/>
    <property type="match status" value="1"/>
</dbReference>
<evidence type="ECO:0000256" key="9">
    <source>
        <dbReference type="RuleBase" id="RU362118"/>
    </source>
</evidence>
<dbReference type="PIRSF" id="PIRSF001434">
    <property type="entry name" value="CGS"/>
    <property type="match status" value="1"/>
</dbReference>
<evidence type="ECO:0000256" key="3">
    <source>
        <dbReference type="ARBA" id="ARBA00022898"/>
    </source>
</evidence>
<reference evidence="10" key="1">
    <citation type="submission" date="2020-02" db="EMBL/GenBank/DDBJ databases">
        <authorList>
            <person name="Meier V. D."/>
        </authorList>
    </citation>
    <scope>NUCLEOTIDE SEQUENCE</scope>
    <source>
        <strain evidence="10">AVDCRST_MAG01</strain>
    </source>
</reference>
<gene>
    <name evidence="10" type="ORF">AVDCRST_MAG01-01-370</name>
</gene>
<evidence type="ECO:0000256" key="2">
    <source>
        <dbReference type="ARBA" id="ARBA00009077"/>
    </source>
</evidence>
<evidence type="ECO:0000256" key="5">
    <source>
        <dbReference type="ARBA" id="ARBA00066530"/>
    </source>
</evidence>
<dbReference type="FunFam" id="3.90.1150.10:FF:000008">
    <property type="entry name" value="Cystathionine gamma-synthase"/>
    <property type="match status" value="1"/>
</dbReference>
<dbReference type="GO" id="GO:0019346">
    <property type="term" value="P:transsulfuration"/>
    <property type="evidence" value="ECO:0007669"/>
    <property type="project" value="InterPro"/>
</dbReference>
<dbReference type="EMBL" id="CADCUW010000055">
    <property type="protein sequence ID" value="CAA9388365.1"/>
    <property type="molecule type" value="Genomic_DNA"/>
</dbReference>
<evidence type="ECO:0000256" key="6">
    <source>
        <dbReference type="ARBA" id="ARBA00068008"/>
    </source>
</evidence>
<dbReference type="Gene3D" id="3.40.640.10">
    <property type="entry name" value="Type I PLP-dependent aspartate aminotransferase-like (Major domain)"/>
    <property type="match status" value="1"/>
</dbReference>
<dbReference type="InterPro" id="IPR054542">
    <property type="entry name" value="Cys_met_metab_PP"/>
</dbReference>
<dbReference type="InterPro" id="IPR015422">
    <property type="entry name" value="PyrdxlP-dep_Trfase_small"/>
</dbReference>
<dbReference type="PANTHER" id="PTHR11808">
    <property type="entry name" value="TRANS-SULFURATION ENZYME FAMILY MEMBER"/>
    <property type="match status" value="1"/>
</dbReference>
<dbReference type="InterPro" id="IPR015424">
    <property type="entry name" value="PyrdxlP-dep_Trfase"/>
</dbReference>
<comment type="catalytic activity">
    <reaction evidence="4">
        <text>O-succinyl-L-homoserine + L-cysteine = L,L-cystathionine + succinate + H(+)</text>
        <dbReference type="Rhea" id="RHEA:20397"/>
        <dbReference type="ChEBI" id="CHEBI:15378"/>
        <dbReference type="ChEBI" id="CHEBI:30031"/>
        <dbReference type="ChEBI" id="CHEBI:35235"/>
        <dbReference type="ChEBI" id="CHEBI:57661"/>
        <dbReference type="ChEBI" id="CHEBI:58161"/>
        <dbReference type="EC" id="2.5.1.48"/>
    </reaction>
</comment>
<dbReference type="GO" id="GO:0030170">
    <property type="term" value="F:pyridoxal phosphate binding"/>
    <property type="evidence" value="ECO:0007669"/>
    <property type="project" value="InterPro"/>
</dbReference>
<comment type="cofactor">
    <cofactor evidence="1 9">
        <name>pyridoxal 5'-phosphate</name>
        <dbReference type="ChEBI" id="CHEBI:597326"/>
    </cofactor>
</comment>
<dbReference type="GO" id="GO:0004123">
    <property type="term" value="F:cystathionine gamma-lyase activity"/>
    <property type="evidence" value="ECO:0007669"/>
    <property type="project" value="TreeGrafter"/>
</dbReference>
<dbReference type="SUPFAM" id="SSF53383">
    <property type="entry name" value="PLP-dependent transferases"/>
    <property type="match status" value="1"/>
</dbReference>